<dbReference type="RefSeq" id="WP_000369329.1">
    <property type="nucleotide sequence ID" value="NZ_AP014650.1"/>
</dbReference>
<proteinExistence type="predicted"/>
<dbReference type="EMBL" id="JAAGTY010000015">
    <property type="protein sequence ID" value="NDW42206.1"/>
    <property type="molecule type" value="Genomic_DNA"/>
</dbReference>
<evidence type="ECO:0000313" key="4">
    <source>
        <dbReference type="EMBL" id="NDW42206.1"/>
    </source>
</evidence>
<feature type="transmembrane region" description="Helical" evidence="1">
    <location>
        <begin position="6"/>
        <end position="27"/>
    </location>
</feature>
<reference evidence="3 9" key="2">
    <citation type="submission" date="2016-01" db="EMBL/GenBank/DDBJ databases">
        <title>Draft sequences of Acinetobacter baumannii isolates from wounded military personnel.</title>
        <authorList>
            <person name="Arivett B.A."/>
            <person name="Fiester S.E."/>
            <person name="Ream D.C."/>
            <person name="Actis L.A."/>
        </authorList>
    </citation>
    <scope>NUCLEOTIDE SEQUENCE [LARGE SCALE GENOMIC DNA]</scope>
    <source>
        <strain evidence="3 9">AB2828</strain>
    </source>
</reference>
<dbReference type="EMBL" id="NXDV01000016">
    <property type="protein sequence ID" value="PHQ01535.1"/>
    <property type="molecule type" value="Genomic_DNA"/>
</dbReference>
<evidence type="ECO:0000313" key="2">
    <source>
        <dbReference type="EMBL" id="ALG88302.1"/>
    </source>
</evidence>
<keyword evidence="2" id="KW-0614">Plasmid</keyword>
<dbReference type="Proteomes" id="UP000076296">
    <property type="component" value="Unassembled WGS sequence"/>
</dbReference>
<dbReference type="Proteomes" id="UP000197394">
    <property type="component" value="Unassembled WGS sequence"/>
</dbReference>
<dbReference type="PATRIC" id="fig|470.1369.peg.3680"/>
<keyword evidence="1" id="KW-0812">Transmembrane</keyword>
<dbReference type="EMBL" id="NGKM01000024">
    <property type="protein sequence ID" value="OWK65283.1"/>
    <property type="molecule type" value="Genomic_DNA"/>
</dbReference>
<reference evidence="6 11" key="4">
    <citation type="submission" date="2017-09" db="EMBL/GenBank/DDBJ databases">
        <title>Draft genome of Acinetobacter baumannii strain I43, a mercury resistant bacteria.</title>
        <authorList>
            <person name="Siqueira K.A."/>
            <person name="Mello I.S."/>
            <person name="Mendes T.A."/>
            <person name="Soares M.A."/>
        </authorList>
    </citation>
    <scope>NUCLEOTIDE SEQUENCE [LARGE SCALE GENOMIC DNA]</scope>
    <source>
        <strain evidence="6 11">I43</strain>
    </source>
</reference>
<keyword evidence="1" id="KW-1133">Transmembrane helix</keyword>
<organism evidence="5 10">
    <name type="scientific">Acinetobacter baumannii</name>
    <dbReference type="NCBI Taxonomy" id="470"/>
    <lineage>
        <taxon>Bacteria</taxon>
        <taxon>Pseudomonadati</taxon>
        <taxon>Pseudomonadota</taxon>
        <taxon>Gammaproteobacteria</taxon>
        <taxon>Moraxellales</taxon>
        <taxon>Moraxellaceae</taxon>
        <taxon>Acinetobacter</taxon>
        <taxon>Acinetobacter calcoaceticus/baumannii complex</taxon>
    </lineage>
</organism>
<geneLocation type="plasmid" evidence="2">
    <name>pD4</name>
</geneLocation>
<gene>
    <name evidence="5" type="ORF">CBE85_17425</name>
    <name evidence="6" type="ORF">CPI82_16950</name>
    <name evidence="8" type="ORF">EJ062_16930</name>
    <name evidence="4" type="ORF">G3N53_14105</name>
    <name evidence="7" type="ORF">J6E47_20545</name>
    <name evidence="3" type="ORF">LV35_02991</name>
</gene>
<reference evidence="7" key="7">
    <citation type="submission" date="2021-03" db="EMBL/GenBank/DDBJ databases">
        <title>Complete genome sequencing of Acinetobacter baumannii.</title>
        <authorList>
            <person name="Yadav B."/>
            <person name="Makwana N."/>
            <person name="Kharat A.S."/>
            <person name="Veeraraghavan B."/>
            <person name="Vijayakumar S."/>
            <person name="Priya M."/>
        </authorList>
    </citation>
    <scope>NUCLEOTIDE SEQUENCE</scope>
    <source>
        <strain evidence="7">KSK6</strain>
        <plasmid evidence="7">p1KSK6</plasmid>
    </source>
</reference>
<dbReference type="EMBL" id="RXLU01000116">
    <property type="protein sequence ID" value="RTQ71105.1"/>
    <property type="molecule type" value="Genomic_DNA"/>
</dbReference>
<reference evidence="5 10" key="3">
    <citation type="submission" date="2017-05" db="EMBL/GenBank/DDBJ databases">
        <title>Draft genome sequence of MDR A. baumannii AB360.</title>
        <authorList>
            <person name="Wareham D.W."/>
            <person name="Bean D.C."/>
        </authorList>
    </citation>
    <scope>NUCLEOTIDE SEQUENCE [LARGE SCALE GENOMIC DNA]</scope>
    <source>
        <strain evidence="5 10">AB360</strain>
    </source>
</reference>
<evidence type="ECO:0000313" key="9">
    <source>
        <dbReference type="Proteomes" id="UP000076296"/>
    </source>
</evidence>
<dbReference type="EMBL" id="CP072271">
    <property type="protein sequence ID" value="QTK45569.1"/>
    <property type="molecule type" value="Genomic_DNA"/>
</dbReference>
<reference evidence="2" key="1">
    <citation type="submission" date="2015-09" db="EMBL/GenBank/DDBJ databases">
        <title>Conjugative plasmids carrying the sulphonamide resistance gene sul2.</title>
        <authorList>
            <person name="Hamidian M."/>
            <person name="Holt K.E."/>
            <person name="Pickard D."/>
            <person name="Hall R.M."/>
        </authorList>
    </citation>
    <scope>NUCLEOTIDE SEQUENCE</scope>
    <source>
        <strain evidence="2">D4</strain>
        <plasmid evidence="2">pD4</plasmid>
    </source>
</reference>
<name>A0A090C2N1_ACIBA</name>
<dbReference type="Proteomes" id="UP000223291">
    <property type="component" value="Unassembled WGS sequence"/>
</dbReference>
<dbReference type="EMBL" id="LRDT01000038">
    <property type="protein sequence ID" value="KZA14000.1"/>
    <property type="molecule type" value="Genomic_DNA"/>
</dbReference>
<evidence type="ECO:0000313" key="11">
    <source>
        <dbReference type="Proteomes" id="UP000223291"/>
    </source>
</evidence>
<evidence type="ECO:0000313" key="12">
    <source>
        <dbReference type="Proteomes" id="UP000268239"/>
    </source>
</evidence>
<dbReference type="Proteomes" id="UP000664966">
    <property type="component" value="Plasmid p1KSK6"/>
</dbReference>
<reference evidence="8 12" key="5">
    <citation type="submission" date="2018-12" db="EMBL/GenBank/DDBJ databases">
        <title>Draft Genome Sequences Human Pathogenic Acinetobacter baumannii Strains.</title>
        <authorList>
            <person name="Madhi M."/>
            <person name="Ronco T."/>
            <person name="Olsen R.H."/>
            <person name="Hassani A."/>
        </authorList>
    </citation>
    <scope>NUCLEOTIDE SEQUENCE [LARGE SCALE GENOMIC DNA]</scope>
    <source>
        <strain evidence="8 12">AB3</strain>
    </source>
</reference>
<evidence type="ECO:0000313" key="10">
    <source>
        <dbReference type="Proteomes" id="UP000197394"/>
    </source>
</evidence>
<evidence type="ECO:0000313" key="7">
    <source>
        <dbReference type="EMBL" id="QTK45569.1"/>
    </source>
</evidence>
<evidence type="ECO:0000313" key="8">
    <source>
        <dbReference type="EMBL" id="RTQ71105.1"/>
    </source>
</evidence>
<evidence type="ECO:0000313" key="3">
    <source>
        <dbReference type="EMBL" id="KZA14000.1"/>
    </source>
</evidence>
<dbReference type="AlphaFoldDB" id="A0A090C2N1"/>
<protein>
    <submittedName>
        <fullName evidence="5">Uncharacterized protein</fullName>
    </submittedName>
</protein>
<keyword evidence="1" id="KW-0472">Membrane</keyword>
<sequence>MDNLILIHILNFFLIIWFFNSSIYSFIRNRIIDKRDGAAMRATASLSGYVEKYGLKACYVDSSQADYRVNKSKLPPATRKAVNALENIEFNTRQFIFYVTDGETKELIAHCYRSEDGQLLKYKVKLSPKSK</sequence>
<evidence type="ECO:0000313" key="13">
    <source>
        <dbReference type="Proteomes" id="UP000470018"/>
    </source>
</evidence>
<evidence type="ECO:0000313" key="14">
    <source>
        <dbReference type="Proteomes" id="UP000664966"/>
    </source>
</evidence>
<reference evidence="4 13" key="6">
    <citation type="submission" date="2020-02" db="EMBL/GenBank/DDBJ databases">
        <title>Whole genome shot-gun sequencing of clinical Carbapenem resistant A. baumannii.</title>
        <authorList>
            <person name="Veeraraghavan B."/>
            <person name="Mathur P."/>
            <person name="Vijayakumar S."/>
            <person name="Vasudevan K."/>
            <person name="Lincy M."/>
            <person name="Kirubananthan A."/>
        </authorList>
    </citation>
    <scope>NUCLEOTIDE SEQUENCE [LARGE SCALE GENOMIC DNA]</scope>
    <source>
        <strain evidence="4 13">SP816</strain>
    </source>
</reference>
<dbReference type="Proteomes" id="UP000470018">
    <property type="component" value="Unassembled WGS sequence"/>
</dbReference>
<dbReference type="Proteomes" id="UP000268239">
    <property type="component" value="Unassembled WGS sequence"/>
</dbReference>
<geneLocation type="plasmid" evidence="7 14">
    <name>p1KSK6</name>
</geneLocation>
<evidence type="ECO:0000256" key="1">
    <source>
        <dbReference type="SAM" id="Phobius"/>
    </source>
</evidence>
<accession>A0A090C2N1</accession>
<evidence type="ECO:0000313" key="5">
    <source>
        <dbReference type="EMBL" id="OWK65283.1"/>
    </source>
</evidence>
<evidence type="ECO:0000313" key="6">
    <source>
        <dbReference type="EMBL" id="PHQ01535.1"/>
    </source>
</evidence>
<dbReference type="EMBL" id="KT779035">
    <property type="protein sequence ID" value="ALG88302.1"/>
    <property type="molecule type" value="Genomic_DNA"/>
</dbReference>